<feature type="domain" description="Peptidase S54 rhomboid" evidence="8">
    <location>
        <begin position="157"/>
        <end position="271"/>
    </location>
</feature>
<feature type="transmembrane region" description="Helical" evidence="7">
    <location>
        <begin position="238"/>
        <end position="256"/>
    </location>
</feature>
<keyword evidence="10" id="KW-1185">Reference proteome</keyword>
<evidence type="ECO:0000256" key="4">
    <source>
        <dbReference type="ARBA" id="ARBA00022801"/>
    </source>
</evidence>
<accession>A0A9D4UC87</accession>
<gene>
    <name evidence="9" type="ORF">GOP47_0020048</name>
</gene>
<dbReference type="OrthoDB" id="418595at2759"/>
<dbReference type="Gene3D" id="1.20.1540.10">
    <property type="entry name" value="Rhomboid-like"/>
    <property type="match status" value="1"/>
</dbReference>
<keyword evidence="6 7" id="KW-0472">Membrane</keyword>
<keyword evidence="4" id="KW-0378">Hydrolase</keyword>
<dbReference type="EMBL" id="JABFUD020000019">
    <property type="protein sequence ID" value="KAI5065353.1"/>
    <property type="molecule type" value="Genomic_DNA"/>
</dbReference>
<dbReference type="PANTHER" id="PTHR43731:SF14">
    <property type="entry name" value="PRESENILIN-ASSOCIATED RHOMBOID-LIKE PROTEIN, MITOCHONDRIAL"/>
    <property type="match status" value="1"/>
</dbReference>
<dbReference type="GO" id="GO:0004252">
    <property type="term" value="F:serine-type endopeptidase activity"/>
    <property type="evidence" value="ECO:0007669"/>
    <property type="project" value="InterPro"/>
</dbReference>
<dbReference type="Pfam" id="PF01694">
    <property type="entry name" value="Rhomboid"/>
    <property type="match status" value="1"/>
</dbReference>
<comment type="caution">
    <text evidence="9">The sequence shown here is derived from an EMBL/GenBank/DDBJ whole genome shotgun (WGS) entry which is preliminary data.</text>
</comment>
<dbReference type="Proteomes" id="UP000886520">
    <property type="component" value="Chromosome 19"/>
</dbReference>
<dbReference type="PANTHER" id="PTHR43731">
    <property type="entry name" value="RHOMBOID PROTEASE"/>
    <property type="match status" value="1"/>
</dbReference>
<evidence type="ECO:0000256" key="1">
    <source>
        <dbReference type="ARBA" id="ARBA00004141"/>
    </source>
</evidence>
<evidence type="ECO:0000256" key="3">
    <source>
        <dbReference type="ARBA" id="ARBA00022692"/>
    </source>
</evidence>
<evidence type="ECO:0000256" key="6">
    <source>
        <dbReference type="ARBA" id="ARBA00023136"/>
    </source>
</evidence>
<keyword evidence="5 7" id="KW-1133">Transmembrane helix</keyword>
<comment type="subcellular location">
    <subcellularLocation>
        <location evidence="1">Membrane</location>
        <topology evidence="1">Multi-pass membrane protein</topology>
    </subcellularLocation>
</comment>
<evidence type="ECO:0000313" key="10">
    <source>
        <dbReference type="Proteomes" id="UP000886520"/>
    </source>
</evidence>
<dbReference type="GO" id="GO:0016020">
    <property type="term" value="C:membrane"/>
    <property type="evidence" value="ECO:0007669"/>
    <property type="project" value="UniProtKB-SubCell"/>
</dbReference>
<dbReference type="AlphaFoldDB" id="A0A9D4UC87"/>
<dbReference type="InterPro" id="IPR035952">
    <property type="entry name" value="Rhomboid-like_sf"/>
</dbReference>
<feature type="transmembrane region" description="Helical" evidence="7">
    <location>
        <begin position="114"/>
        <end position="136"/>
    </location>
</feature>
<keyword evidence="3 7" id="KW-0812">Transmembrane</keyword>
<dbReference type="InterPro" id="IPR050925">
    <property type="entry name" value="Rhomboid_protease_S54"/>
</dbReference>
<sequence>MSVCRALRQRNGSFPPSIATLLNAHTTESESASRSSYPRIDASFHTSYGFRAEIRHHLTWSHLRGCGHNPCASGLRAMHWIASTNYHQLGYNRDNGTSFKDCKLLAARGERPRFFTSGLVTMTLIAANVAVSTMWWKMNPRFMDTHFMVSYESFIHGRLHTLITSAFSHFKSDHLLWNMVGLYCFGGMIERMYGGPMLFIIYLFGGICGSLGHILYYLKVYPWIKNIPLSHNFMMKTPGALGASGAVTSLTLLFILNYPTHTILLMGFPMPAALVGRECGTSVVACSGISGMLDPLVLVHDSALDTDGVELVSSRSPSGDTHVSCILRASVSNVPSETMPAEG</sequence>
<evidence type="ECO:0000313" key="9">
    <source>
        <dbReference type="EMBL" id="KAI5065353.1"/>
    </source>
</evidence>
<evidence type="ECO:0000256" key="5">
    <source>
        <dbReference type="ARBA" id="ARBA00022989"/>
    </source>
</evidence>
<dbReference type="InterPro" id="IPR022764">
    <property type="entry name" value="Peptidase_S54_rhomboid_dom"/>
</dbReference>
<dbReference type="SUPFAM" id="SSF144091">
    <property type="entry name" value="Rhomboid-like"/>
    <property type="match status" value="1"/>
</dbReference>
<evidence type="ECO:0000259" key="8">
    <source>
        <dbReference type="Pfam" id="PF01694"/>
    </source>
</evidence>
<reference evidence="9" key="1">
    <citation type="submission" date="2021-01" db="EMBL/GenBank/DDBJ databases">
        <title>Adiantum capillus-veneris genome.</title>
        <authorList>
            <person name="Fang Y."/>
            <person name="Liao Q."/>
        </authorList>
    </citation>
    <scope>NUCLEOTIDE SEQUENCE</scope>
    <source>
        <strain evidence="9">H3</strain>
        <tissue evidence="9">Leaf</tissue>
    </source>
</reference>
<comment type="similarity">
    <text evidence="2">Belongs to the peptidase S54 family.</text>
</comment>
<protein>
    <recommendedName>
        <fullName evidence="8">Peptidase S54 rhomboid domain-containing protein</fullName>
    </recommendedName>
</protein>
<feature type="transmembrane region" description="Helical" evidence="7">
    <location>
        <begin position="200"/>
        <end position="218"/>
    </location>
</feature>
<proteinExistence type="inferred from homology"/>
<organism evidence="9 10">
    <name type="scientific">Adiantum capillus-veneris</name>
    <name type="common">Maidenhair fern</name>
    <dbReference type="NCBI Taxonomy" id="13818"/>
    <lineage>
        <taxon>Eukaryota</taxon>
        <taxon>Viridiplantae</taxon>
        <taxon>Streptophyta</taxon>
        <taxon>Embryophyta</taxon>
        <taxon>Tracheophyta</taxon>
        <taxon>Polypodiopsida</taxon>
        <taxon>Polypodiidae</taxon>
        <taxon>Polypodiales</taxon>
        <taxon>Pteridineae</taxon>
        <taxon>Pteridaceae</taxon>
        <taxon>Vittarioideae</taxon>
        <taxon>Adiantum</taxon>
    </lineage>
</organism>
<name>A0A9D4UC87_ADICA</name>
<evidence type="ECO:0000256" key="2">
    <source>
        <dbReference type="ARBA" id="ARBA00009045"/>
    </source>
</evidence>
<evidence type="ECO:0000256" key="7">
    <source>
        <dbReference type="SAM" id="Phobius"/>
    </source>
</evidence>